<dbReference type="Gene3D" id="3.10.450.50">
    <property type="match status" value="1"/>
</dbReference>
<sequence>MPPATPADILTRRRHLILNGDADGFADLFAPDAVIEAPFAGSPGMPVRIEGRAAIREYSRRVMVSPLRLEDFEVAGLYQTQDPEVVIAEMRTKGTVTTTGRSFTATSVQILRIREGHIVLFRDFADPRILDDVIGEPRPGS</sequence>
<dbReference type="SUPFAM" id="SSF54427">
    <property type="entry name" value="NTF2-like"/>
    <property type="match status" value="1"/>
</dbReference>
<feature type="domain" description="SnoaL-like" evidence="1">
    <location>
        <begin position="19"/>
        <end position="119"/>
    </location>
</feature>
<evidence type="ECO:0000313" key="2">
    <source>
        <dbReference type="EMBL" id="WAL68583.1"/>
    </source>
</evidence>
<evidence type="ECO:0000259" key="1">
    <source>
        <dbReference type="Pfam" id="PF12680"/>
    </source>
</evidence>
<dbReference type="InterPro" id="IPR032710">
    <property type="entry name" value="NTF2-like_dom_sf"/>
</dbReference>
<dbReference type="Pfam" id="PF12680">
    <property type="entry name" value="SnoaL_2"/>
    <property type="match status" value="1"/>
</dbReference>
<evidence type="ECO:0000313" key="3">
    <source>
        <dbReference type="Proteomes" id="UP001163203"/>
    </source>
</evidence>
<keyword evidence="3" id="KW-1185">Reference proteome</keyword>
<accession>A0ABY7BA81</accession>
<dbReference type="RefSeq" id="WP_268758676.1">
    <property type="nucleotide sequence ID" value="NZ_CP113836.1"/>
</dbReference>
<proteinExistence type="predicted"/>
<organism evidence="2 3">
    <name type="scientific">Amycolatopsis cynarae</name>
    <dbReference type="NCBI Taxonomy" id="2995223"/>
    <lineage>
        <taxon>Bacteria</taxon>
        <taxon>Bacillati</taxon>
        <taxon>Actinomycetota</taxon>
        <taxon>Actinomycetes</taxon>
        <taxon>Pseudonocardiales</taxon>
        <taxon>Pseudonocardiaceae</taxon>
        <taxon>Amycolatopsis</taxon>
    </lineage>
</organism>
<name>A0ABY7BA81_9PSEU</name>
<dbReference type="InterPro" id="IPR037401">
    <property type="entry name" value="SnoaL-like"/>
</dbReference>
<dbReference type="Proteomes" id="UP001163203">
    <property type="component" value="Chromosome"/>
</dbReference>
<gene>
    <name evidence="2" type="ORF">ORV05_12665</name>
</gene>
<dbReference type="EMBL" id="CP113836">
    <property type="protein sequence ID" value="WAL68583.1"/>
    <property type="molecule type" value="Genomic_DNA"/>
</dbReference>
<protein>
    <submittedName>
        <fullName evidence="2">Nuclear transport factor 2 family protein</fullName>
    </submittedName>
</protein>
<reference evidence="2" key="1">
    <citation type="submission" date="2022-11" db="EMBL/GenBank/DDBJ databases">
        <authorList>
            <person name="Mo P."/>
        </authorList>
    </citation>
    <scope>NUCLEOTIDE SEQUENCE</scope>
    <source>
        <strain evidence="2">HUAS 11-8</strain>
    </source>
</reference>